<accession>A0ABP9VGI6</accession>
<protein>
    <recommendedName>
        <fullName evidence="3">DUF3006 domain-containing protein</fullName>
    </recommendedName>
</protein>
<evidence type="ECO:0008006" key="3">
    <source>
        <dbReference type="Google" id="ProtNLM"/>
    </source>
</evidence>
<sequence>MSRRIRTHAPDSAERWIVDGIEDTPTGRVARLELPSGKTADLPLQDLPEGLQEGDILAVQEGPDGLVARILPAETAQRRASAQAKLDTLNAANPAQEGEEITL</sequence>
<organism evidence="1 2">
    <name type="scientific">Deinococcus xinjiangensis</name>
    <dbReference type="NCBI Taxonomy" id="457454"/>
    <lineage>
        <taxon>Bacteria</taxon>
        <taxon>Thermotogati</taxon>
        <taxon>Deinococcota</taxon>
        <taxon>Deinococci</taxon>
        <taxon>Deinococcales</taxon>
        <taxon>Deinococcaceae</taxon>
        <taxon>Deinococcus</taxon>
    </lineage>
</organism>
<evidence type="ECO:0000313" key="1">
    <source>
        <dbReference type="EMBL" id="GAA5504332.1"/>
    </source>
</evidence>
<dbReference type="Proteomes" id="UP001458946">
    <property type="component" value="Unassembled WGS sequence"/>
</dbReference>
<dbReference type="RefSeq" id="WP_353544291.1">
    <property type="nucleotide sequence ID" value="NZ_BAABRN010000109.1"/>
</dbReference>
<keyword evidence="2" id="KW-1185">Reference proteome</keyword>
<evidence type="ECO:0000313" key="2">
    <source>
        <dbReference type="Proteomes" id="UP001458946"/>
    </source>
</evidence>
<dbReference type="EMBL" id="BAABRN010000109">
    <property type="protein sequence ID" value="GAA5504332.1"/>
    <property type="molecule type" value="Genomic_DNA"/>
</dbReference>
<name>A0ABP9VGI6_9DEIO</name>
<proteinExistence type="predicted"/>
<comment type="caution">
    <text evidence="1">The sequence shown here is derived from an EMBL/GenBank/DDBJ whole genome shotgun (WGS) entry which is preliminary data.</text>
</comment>
<dbReference type="Pfam" id="PF11213">
    <property type="entry name" value="DUF3006"/>
    <property type="match status" value="1"/>
</dbReference>
<dbReference type="InterPro" id="IPR021377">
    <property type="entry name" value="DUF3006"/>
</dbReference>
<gene>
    <name evidence="1" type="ORF">Dxin01_04102</name>
</gene>
<reference evidence="1 2" key="1">
    <citation type="submission" date="2024-02" db="EMBL/GenBank/DDBJ databases">
        <title>Deinococcus xinjiangensis NBRC 107630.</title>
        <authorList>
            <person name="Ichikawa N."/>
            <person name="Katano-Makiyama Y."/>
            <person name="Hidaka K."/>
        </authorList>
    </citation>
    <scope>NUCLEOTIDE SEQUENCE [LARGE SCALE GENOMIC DNA]</scope>
    <source>
        <strain evidence="1 2">NBRC 107630</strain>
    </source>
</reference>